<proteinExistence type="predicted"/>
<evidence type="ECO:0000313" key="2">
    <source>
        <dbReference type="Proteomes" id="UP001431209"/>
    </source>
</evidence>
<gene>
    <name evidence="1" type="ORF">AKO1_001555</name>
</gene>
<dbReference type="EMBL" id="JAOPGA020001252">
    <property type="protein sequence ID" value="KAL0486627.1"/>
    <property type="molecule type" value="Genomic_DNA"/>
</dbReference>
<protein>
    <submittedName>
        <fullName evidence="1">Uncharacterized protein</fullName>
    </submittedName>
</protein>
<sequence>MPSTKELHTDVRNNIFTERSINIKTLDLNCYELYTLPNGREIIRRVEDEACRIRPSTQAYYIKLGLLTKDAQIEYLHNERIQWDEVPGFSDDEEECDFDQQHNYTVYDDSFYRSLSERNKDETEKNKHRILNLNHYEPYTLPNGREIIRRAEDEACRIRPSTQAYYIKLGLLTKDAQIEYLHNERIQWDEVPGFSDDEDYFEPEGHLYN</sequence>
<accession>A0AAW2ZBH3</accession>
<evidence type="ECO:0000313" key="1">
    <source>
        <dbReference type="EMBL" id="KAL0486627.1"/>
    </source>
</evidence>
<name>A0AAW2ZBH3_9EUKA</name>
<dbReference type="Proteomes" id="UP001431209">
    <property type="component" value="Unassembled WGS sequence"/>
</dbReference>
<comment type="caution">
    <text evidence="1">The sequence shown here is derived from an EMBL/GenBank/DDBJ whole genome shotgun (WGS) entry which is preliminary data.</text>
</comment>
<dbReference type="AlphaFoldDB" id="A0AAW2ZBH3"/>
<organism evidence="1 2">
    <name type="scientific">Acrasis kona</name>
    <dbReference type="NCBI Taxonomy" id="1008807"/>
    <lineage>
        <taxon>Eukaryota</taxon>
        <taxon>Discoba</taxon>
        <taxon>Heterolobosea</taxon>
        <taxon>Tetramitia</taxon>
        <taxon>Eutetramitia</taxon>
        <taxon>Acrasidae</taxon>
        <taxon>Acrasis</taxon>
    </lineage>
</organism>
<keyword evidence="2" id="KW-1185">Reference proteome</keyword>
<reference evidence="1 2" key="1">
    <citation type="submission" date="2024-03" db="EMBL/GenBank/DDBJ databases">
        <title>The Acrasis kona genome and developmental transcriptomes reveal deep origins of eukaryotic multicellular pathways.</title>
        <authorList>
            <person name="Sheikh S."/>
            <person name="Fu C.-J."/>
            <person name="Brown M.W."/>
            <person name="Baldauf S.L."/>
        </authorList>
    </citation>
    <scope>NUCLEOTIDE SEQUENCE [LARGE SCALE GENOMIC DNA]</scope>
    <source>
        <strain evidence="1 2">ATCC MYA-3509</strain>
    </source>
</reference>